<gene>
    <name evidence="2" type="ORF">CMMCAS07_13035</name>
</gene>
<dbReference type="InterPro" id="IPR023393">
    <property type="entry name" value="START-like_dom_sf"/>
</dbReference>
<feature type="region of interest" description="Disordered" evidence="1">
    <location>
        <begin position="225"/>
        <end position="259"/>
    </location>
</feature>
<evidence type="ECO:0000313" key="3">
    <source>
        <dbReference type="Proteomes" id="UP000195062"/>
    </source>
</evidence>
<dbReference type="Gene3D" id="3.50.50.60">
    <property type="entry name" value="FAD/NAD(P)-binding domain"/>
    <property type="match status" value="1"/>
</dbReference>
<dbReference type="SUPFAM" id="SSF55961">
    <property type="entry name" value="Bet v1-like"/>
    <property type="match status" value="1"/>
</dbReference>
<dbReference type="AlphaFoldDB" id="A0A251XFI6"/>
<proteinExistence type="predicted"/>
<dbReference type="Gene3D" id="3.30.530.20">
    <property type="match status" value="1"/>
</dbReference>
<dbReference type="Pfam" id="PF10604">
    <property type="entry name" value="Polyketide_cyc2"/>
    <property type="match status" value="1"/>
</dbReference>
<dbReference type="InterPro" id="IPR036188">
    <property type="entry name" value="FAD/NAD-bd_sf"/>
</dbReference>
<dbReference type="CDD" id="cd07812">
    <property type="entry name" value="SRPBCC"/>
    <property type="match status" value="1"/>
</dbReference>
<dbReference type="SUPFAM" id="SSF51905">
    <property type="entry name" value="FAD/NAD(P)-binding domain"/>
    <property type="match status" value="1"/>
</dbReference>
<dbReference type="Gene3D" id="3.90.660.50">
    <property type="match status" value="1"/>
</dbReference>
<protein>
    <submittedName>
        <fullName evidence="2">Polyketide cyclase / dehydrase and lipid transport</fullName>
    </submittedName>
</protein>
<sequence length="477" mass="51942">MPIGGSQSIVDAMVDDLRAHGGEVITGSEVRTLRELPAARAVLLDTSARALSRIASDRLPARYLRALRRFRYGNAASKVDFALSGPVPWTDPELRKAGTLHVGGTRAEIQRAERDVAAGRHSDDPYVLVAQPSIDDPGRAPAGKHVLWAYTHVPAGSTVDQTEAITRQIERFAPGFRDLILASSSIDAVGMEEHDPNYIGGDIAAGAASVWQLLARRCCRRIRGARRPRASTSRRARRPRAPACTAWPGTRPPGARCGTSSGSTAGRICRCSRAVSGRRAPLPRLRGPGRAHQTGPMSVTRRRMQCSPADVAEVVADGWLFPSWVVGASRMRAVDDAWPAVGAQLHHSFGSWPVLIDDETTMLEWDPPRLVVMQPKGWPIGEARVTLEVRTLPDGCEVRMTEEAVRGPGRLVPAPVMDLLLHARNVETLRRLAYLAEGGTRAGADRHDDRGCDAVRIPARSPPRHRRRHARGLGWEG</sequence>
<keyword evidence="3" id="KW-1185">Reference proteome</keyword>
<evidence type="ECO:0000313" key="2">
    <source>
        <dbReference type="EMBL" id="OUE01226.1"/>
    </source>
</evidence>
<dbReference type="PANTHER" id="PTHR10668:SF105">
    <property type="entry name" value="DEHYDROGENASE-RELATED"/>
    <property type="match status" value="1"/>
</dbReference>
<dbReference type="EMBL" id="MDHH01000003">
    <property type="protein sequence ID" value="OUE01226.1"/>
    <property type="molecule type" value="Genomic_DNA"/>
</dbReference>
<comment type="caution">
    <text evidence="2">The sequence shown here is derived from an EMBL/GenBank/DDBJ whole genome shotgun (WGS) entry which is preliminary data.</text>
</comment>
<name>A0A251XFI6_CLAMM</name>
<dbReference type="PANTHER" id="PTHR10668">
    <property type="entry name" value="PHYTOENE DEHYDROGENASE"/>
    <property type="match status" value="1"/>
</dbReference>
<organism evidence="2 3">
    <name type="scientific">Clavibacter michiganensis subsp. michiganensis</name>
    <dbReference type="NCBI Taxonomy" id="33013"/>
    <lineage>
        <taxon>Bacteria</taxon>
        <taxon>Bacillati</taxon>
        <taxon>Actinomycetota</taxon>
        <taxon>Actinomycetes</taxon>
        <taxon>Micrococcales</taxon>
        <taxon>Microbacteriaceae</taxon>
        <taxon>Clavibacter</taxon>
    </lineage>
</organism>
<feature type="compositionally biased region" description="Basic residues" evidence="1">
    <location>
        <begin position="225"/>
        <end position="240"/>
    </location>
</feature>
<accession>A0A251XFI6</accession>
<feature type="region of interest" description="Disordered" evidence="1">
    <location>
        <begin position="280"/>
        <end position="303"/>
    </location>
</feature>
<dbReference type="InterPro" id="IPR019587">
    <property type="entry name" value="Polyketide_cyclase/dehydratase"/>
</dbReference>
<feature type="compositionally biased region" description="Low complexity" evidence="1">
    <location>
        <begin position="280"/>
        <end position="291"/>
    </location>
</feature>
<evidence type="ECO:0000256" key="1">
    <source>
        <dbReference type="SAM" id="MobiDB-lite"/>
    </source>
</evidence>
<dbReference type="Proteomes" id="UP000195062">
    <property type="component" value="Unassembled WGS sequence"/>
</dbReference>
<reference evidence="2 3" key="1">
    <citation type="submission" date="2016-08" db="EMBL/GenBank/DDBJ databases">
        <title>Genome sequence of Clavibacter michiganensis subsp. michiganensis strain CASJ007.</title>
        <authorList>
            <person name="Thapa S.P."/>
            <person name="Coaker G."/>
        </authorList>
    </citation>
    <scope>NUCLEOTIDE SEQUENCE [LARGE SCALE GENOMIC DNA]</scope>
    <source>
        <strain evidence="2">CASJ007</strain>
    </source>
</reference>